<evidence type="ECO:0000313" key="9">
    <source>
        <dbReference type="Ensembl" id="ENSSMRP00000005444.1"/>
    </source>
</evidence>
<dbReference type="InterPro" id="IPR050578">
    <property type="entry name" value="MARVEL-CKLF_proteins"/>
</dbReference>
<feature type="region of interest" description="Disordered" evidence="6">
    <location>
        <begin position="22"/>
        <end position="54"/>
    </location>
</feature>
<keyword evidence="2 5" id="KW-0812">Transmembrane</keyword>
<evidence type="ECO:0000256" key="2">
    <source>
        <dbReference type="ARBA" id="ARBA00022692"/>
    </source>
</evidence>
<proteinExistence type="predicted"/>
<keyword evidence="10" id="KW-1185">Reference proteome</keyword>
<feature type="transmembrane region" description="Helical" evidence="7">
    <location>
        <begin position="146"/>
        <end position="166"/>
    </location>
</feature>
<dbReference type="AlphaFoldDB" id="A0A8D0BFX0"/>
<evidence type="ECO:0000256" key="5">
    <source>
        <dbReference type="PROSITE-ProRule" id="PRU00581"/>
    </source>
</evidence>
<evidence type="ECO:0000256" key="1">
    <source>
        <dbReference type="ARBA" id="ARBA00004141"/>
    </source>
</evidence>
<evidence type="ECO:0000313" key="10">
    <source>
        <dbReference type="Proteomes" id="UP000694421"/>
    </source>
</evidence>
<dbReference type="PROSITE" id="PS51225">
    <property type="entry name" value="MARVEL"/>
    <property type="match status" value="1"/>
</dbReference>
<feature type="transmembrane region" description="Helical" evidence="7">
    <location>
        <begin position="97"/>
        <end position="125"/>
    </location>
</feature>
<evidence type="ECO:0000256" key="3">
    <source>
        <dbReference type="ARBA" id="ARBA00022989"/>
    </source>
</evidence>
<dbReference type="Proteomes" id="UP000694421">
    <property type="component" value="Unplaced"/>
</dbReference>
<reference evidence="9" key="2">
    <citation type="submission" date="2025-09" db="UniProtKB">
        <authorList>
            <consortium name="Ensembl"/>
        </authorList>
    </citation>
    <scope>IDENTIFICATION</scope>
</reference>
<reference evidence="9" key="1">
    <citation type="submission" date="2025-08" db="UniProtKB">
        <authorList>
            <consortium name="Ensembl"/>
        </authorList>
    </citation>
    <scope>IDENTIFICATION</scope>
</reference>
<feature type="domain" description="MARVEL" evidence="8">
    <location>
        <begin position="80"/>
        <end position="198"/>
    </location>
</feature>
<keyword evidence="3 7" id="KW-1133">Transmembrane helix</keyword>
<dbReference type="PANTHER" id="PTHR22776:SF26">
    <property type="entry name" value="CKLF-LIKE MARVEL TRANSMEMBRANE DOMAIN-CONTAINING PROTEIN 5"/>
    <property type="match status" value="1"/>
</dbReference>
<accession>A0A8D0BFX0</accession>
<evidence type="ECO:0000256" key="4">
    <source>
        <dbReference type="ARBA" id="ARBA00023136"/>
    </source>
</evidence>
<comment type="subcellular location">
    <subcellularLocation>
        <location evidence="1">Membrane</location>
        <topology evidence="1">Multi-pass membrane protein</topology>
    </subcellularLocation>
</comment>
<dbReference type="GO" id="GO:0045662">
    <property type="term" value="P:negative regulation of myoblast differentiation"/>
    <property type="evidence" value="ECO:0007669"/>
    <property type="project" value="Ensembl"/>
</dbReference>
<feature type="compositionally biased region" description="Basic and acidic residues" evidence="6">
    <location>
        <begin position="28"/>
        <end position="45"/>
    </location>
</feature>
<dbReference type="InterPro" id="IPR008253">
    <property type="entry name" value="Marvel"/>
</dbReference>
<keyword evidence="4 5" id="KW-0472">Membrane</keyword>
<dbReference type="Ensembl" id="ENSSMRT00000006401.1">
    <property type="protein sequence ID" value="ENSSMRP00000005444.1"/>
    <property type="gene ID" value="ENSSMRG00000004432.1"/>
</dbReference>
<sequence length="207" mass="22453">MLAAQLPPPRCSVAPWWLPPLTQPPPTLRERSWIARREGGREGGRKWPSRPPPPARPAGYQTIGGLFSWGSSLLALADNPPLFAAAMARAKGQGLCFLVFLLLTASVSAYMGAALLEVLVTLAFLGLRATHYYERLTRVNWPCLDFLRCISAAIVFIVVAFAVIAASHDGSAVSAFIFSLILIAVFCFDAYKTYKAEMGSDQDPNVG</sequence>
<feature type="transmembrane region" description="Helical" evidence="7">
    <location>
        <begin position="172"/>
        <end position="191"/>
    </location>
</feature>
<evidence type="ECO:0000259" key="8">
    <source>
        <dbReference type="PROSITE" id="PS51225"/>
    </source>
</evidence>
<evidence type="ECO:0000256" key="6">
    <source>
        <dbReference type="SAM" id="MobiDB-lite"/>
    </source>
</evidence>
<dbReference type="PANTHER" id="PTHR22776">
    <property type="entry name" value="MARVEL-CONTAINING POTENTIAL LIPID RAFT-ASSOCIATED PROTEIN"/>
    <property type="match status" value="1"/>
</dbReference>
<name>A0A8D0BFX0_SALMN</name>
<evidence type="ECO:0000256" key="7">
    <source>
        <dbReference type="SAM" id="Phobius"/>
    </source>
</evidence>
<dbReference type="GeneTree" id="ENSGT00940000161867"/>
<dbReference type="GO" id="GO:0016020">
    <property type="term" value="C:membrane"/>
    <property type="evidence" value="ECO:0007669"/>
    <property type="project" value="UniProtKB-SubCell"/>
</dbReference>
<organism evidence="9 10">
    <name type="scientific">Salvator merianae</name>
    <name type="common">Argentine black and white tegu</name>
    <name type="synonym">Tupinambis merianae</name>
    <dbReference type="NCBI Taxonomy" id="96440"/>
    <lineage>
        <taxon>Eukaryota</taxon>
        <taxon>Metazoa</taxon>
        <taxon>Chordata</taxon>
        <taxon>Craniata</taxon>
        <taxon>Vertebrata</taxon>
        <taxon>Euteleostomi</taxon>
        <taxon>Lepidosauria</taxon>
        <taxon>Squamata</taxon>
        <taxon>Bifurcata</taxon>
        <taxon>Unidentata</taxon>
        <taxon>Episquamata</taxon>
        <taxon>Laterata</taxon>
        <taxon>Teiioidea</taxon>
        <taxon>Teiidae</taxon>
        <taxon>Salvator</taxon>
    </lineage>
</organism>
<protein>
    <submittedName>
        <fullName evidence="9">CKLF like MARVEL transmembrane domain containing 5</fullName>
    </submittedName>
</protein>